<evidence type="ECO:0000256" key="11">
    <source>
        <dbReference type="SAM" id="Phobius"/>
    </source>
</evidence>
<evidence type="ECO:0000313" key="13">
    <source>
        <dbReference type="EMBL" id="KAG6538557.1"/>
    </source>
</evidence>
<gene>
    <name evidence="13" type="ORF">ZIOFF_003681</name>
</gene>
<reference evidence="13 14" key="1">
    <citation type="submission" date="2020-08" db="EMBL/GenBank/DDBJ databases">
        <title>Plant Genome Project.</title>
        <authorList>
            <person name="Zhang R.-G."/>
        </authorList>
    </citation>
    <scope>NUCLEOTIDE SEQUENCE [LARGE SCALE GENOMIC DNA]</scope>
    <source>
        <tissue evidence="13">Rhizome</tissue>
    </source>
</reference>
<dbReference type="SMART" id="SM00184">
    <property type="entry name" value="RING"/>
    <property type="match status" value="1"/>
</dbReference>
<dbReference type="Proteomes" id="UP000734854">
    <property type="component" value="Unassembled WGS sequence"/>
</dbReference>
<dbReference type="GO" id="GO:0016567">
    <property type="term" value="P:protein ubiquitination"/>
    <property type="evidence" value="ECO:0007669"/>
    <property type="project" value="InterPro"/>
</dbReference>
<keyword evidence="14" id="KW-1185">Reference proteome</keyword>
<evidence type="ECO:0000256" key="10">
    <source>
        <dbReference type="SAM" id="MobiDB-lite"/>
    </source>
</evidence>
<dbReference type="GO" id="GO:0008270">
    <property type="term" value="F:zinc ion binding"/>
    <property type="evidence" value="ECO:0007669"/>
    <property type="project" value="UniProtKB-KW"/>
</dbReference>
<evidence type="ECO:0000256" key="6">
    <source>
        <dbReference type="ARBA" id="ARBA00022989"/>
    </source>
</evidence>
<dbReference type="InterPro" id="IPR013083">
    <property type="entry name" value="Znf_RING/FYVE/PHD"/>
</dbReference>
<accession>A0A8J5I123</accession>
<dbReference type="GO" id="GO:0016740">
    <property type="term" value="F:transferase activity"/>
    <property type="evidence" value="ECO:0007669"/>
    <property type="project" value="UniProtKB-KW"/>
</dbReference>
<evidence type="ECO:0000256" key="8">
    <source>
        <dbReference type="ARBA" id="ARBA00024209"/>
    </source>
</evidence>
<dbReference type="AlphaFoldDB" id="A0A8J5I123"/>
<dbReference type="PANTHER" id="PTHR46905">
    <property type="entry name" value="RING-H2 FINGER PROTEIN ATL78"/>
    <property type="match status" value="1"/>
</dbReference>
<keyword evidence="7 11" id="KW-0472">Membrane</keyword>
<dbReference type="CDD" id="cd16461">
    <property type="entry name" value="RING-H2_EL5-like"/>
    <property type="match status" value="1"/>
</dbReference>
<keyword evidence="6 11" id="KW-1133">Transmembrane helix</keyword>
<comment type="caution">
    <text evidence="13">The sequence shown here is derived from an EMBL/GenBank/DDBJ whole genome shotgun (WGS) entry which is preliminary data.</text>
</comment>
<dbReference type="InterPro" id="IPR001841">
    <property type="entry name" value="Znf_RING"/>
</dbReference>
<protein>
    <recommendedName>
        <fullName evidence="12">RING-type domain-containing protein</fullName>
    </recommendedName>
</protein>
<feature type="region of interest" description="Disordered" evidence="10">
    <location>
        <begin position="1"/>
        <end position="25"/>
    </location>
</feature>
<evidence type="ECO:0000259" key="12">
    <source>
        <dbReference type="PROSITE" id="PS50089"/>
    </source>
</evidence>
<keyword evidence="4" id="KW-0479">Metal-binding</keyword>
<dbReference type="SUPFAM" id="SSF57850">
    <property type="entry name" value="RING/U-box"/>
    <property type="match status" value="1"/>
</dbReference>
<keyword evidence="2" id="KW-0808">Transferase</keyword>
<comment type="similarity">
    <text evidence="8">Belongs to the RING-type zinc finger family. ATL subfamily.</text>
</comment>
<evidence type="ECO:0000256" key="5">
    <source>
        <dbReference type="ARBA" id="ARBA00022833"/>
    </source>
</evidence>
<sequence length="235" mass="25762">MAESRADTATVAHYPHPPAASTSNVTDSKWGPYSSFGDFGANMAIVLASLFCTTLLAFSLAAAVRLLLRRFRRRCQPLEKPEMEAELPVIAPALVFSARGTKLAGAAPECAICLAEFAEGDAVRVLPACGHGFHVLCVEQWLVTRRTCPTCRRTCRDEEIRSITKCNSCEYHGRQSHGDRTGDEDAHLASCLVGDLTKQWWPEDVAAKTCGRHYPKATARASIIVKQFPLMRSKP</sequence>
<feature type="domain" description="RING-type" evidence="12">
    <location>
        <begin position="110"/>
        <end position="152"/>
    </location>
</feature>
<proteinExistence type="inferred from homology"/>
<evidence type="ECO:0000256" key="2">
    <source>
        <dbReference type="ARBA" id="ARBA00022679"/>
    </source>
</evidence>
<evidence type="ECO:0000256" key="1">
    <source>
        <dbReference type="ARBA" id="ARBA00004167"/>
    </source>
</evidence>
<dbReference type="InterPro" id="IPR044602">
    <property type="entry name" value="ATL10/ATL72-79-like"/>
</dbReference>
<dbReference type="EMBL" id="JACMSC010000001">
    <property type="protein sequence ID" value="KAG6538557.1"/>
    <property type="molecule type" value="Genomic_DNA"/>
</dbReference>
<name>A0A8J5I123_ZINOF</name>
<keyword evidence="5" id="KW-0862">Zinc</keyword>
<feature type="transmembrane region" description="Helical" evidence="11">
    <location>
        <begin position="43"/>
        <end position="68"/>
    </location>
</feature>
<dbReference type="Pfam" id="PF13639">
    <property type="entry name" value="zf-RING_2"/>
    <property type="match status" value="1"/>
</dbReference>
<dbReference type="Gene3D" id="3.30.40.10">
    <property type="entry name" value="Zinc/RING finger domain, C3HC4 (zinc finger)"/>
    <property type="match status" value="1"/>
</dbReference>
<dbReference type="PANTHER" id="PTHR46905:SF1">
    <property type="entry name" value="RING-TYPE E3 UBIQUITIN TRANSFERASE"/>
    <property type="match status" value="1"/>
</dbReference>
<evidence type="ECO:0000256" key="7">
    <source>
        <dbReference type="ARBA" id="ARBA00023136"/>
    </source>
</evidence>
<dbReference type="PROSITE" id="PS50089">
    <property type="entry name" value="ZF_RING_2"/>
    <property type="match status" value="1"/>
</dbReference>
<organism evidence="13 14">
    <name type="scientific">Zingiber officinale</name>
    <name type="common">Ginger</name>
    <name type="synonym">Amomum zingiber</name>
    <dbReference type="NCBI Taxonomy" id="94328"/>
    <lineage>
        <taxon>Eukaryota</taxon>
        <taxon>Viridiplantae</taxon>
        <taxon>Streptophyta</taxon>
        <taxon>Embryophyta</taxon>
        <taxon>Tracheophyta</taxon>
        <taxon>Spermatophyta</taxon>
        <taxon>Magnoliopsida</taxon>
        <taxon>Liliopsida</taxon>
        <taxon>Zingiberales</taxon>
        <taxon>Zingiberaceae</taxon>
        <taxon>Zingiber</taxon>
    </lineage>
</organism>
<evidence type="ECO:0000256" key="9">
    <source>
        <dbReference type="PROSITE-ProRule" id="PRU00175"/>
    </source>
</evidence>
<evidence type="ECO:0000256" key="3">
    <source>
        <dbReference type="ARBA" id="ARBA00022692"/>
    </source>
</evidence>
<evidence type="ECO:0000256" key="4">
    <source>
        <dbReference type="ARBA" id="ARBA00022723"/>
    </source>
</evidence>
<comment type="subcellular location">
    <subcellularLocation>
        <location evidence="1">Membrane</location>
        <topology evidence="1">Single-pass membrane protein</topology>
    </subcellularLocation>
</comment>
<keyword evidence="3 11" id="KW-0812">Transmembrane</keyword>
<dbReference type="GO" id="GO:0016020">
    <property type="term" value="C:membrane"/>
    <property type="evidence" value="ECO:0007669"/>
    <property type="project" value="UniProtKB-SubCell"/>
</dbReference>
<evidence type="ECO:0000313" key="14">
    <source>
        <dbReference type="Proteomes" id="UP000734854"/>
    </source>
</evidence>
<keyword evidence="9" id="KW-0863">Zinc-finger</keyword>